<dbReference type="EMBL" id="JAAGWZ010000003">
    <property type="protein sequence ID" value="NEM91851.1"/>
    <property type="molecule type" value="Genomic_DNA"/>
</dbReference>
<reference evidence="2 3" key="1">
    <citation type="journal article" date="2014" name="Int. J. Syst. Evol. Microbiol.">
        <title>Description of Galbitalea soli gen. nov., sp. nov., and Frondihabitans sucicola sp. nov.</title>
        <authorList>
            <person name="Kim S.J."/>
            <person name="Lim J.M."/>
            <person name="Ahn J.H."/>
            <person name="Weon H.Y."/>
            <person name="Hamada M."/>
            <person name="Suzuki K."/>
            <person name="Ahn T.Y."/>
            <person name="Kwon S.W."/>
        </authorList>
    </citation>
    <scope>NUCLEOTIDE SEQUENCE [LARGE SCALE GENOMIC DNA]</scope>
    <source>
        <strain evidence="2 3">NBRC 108727</strain>
    </source>
</reference>
<evidence type="ECO:0000256" key="1">
    <source>
        <dbReference type="SAM" id="Phobius"/>
    </source>
</evidence>
<dbReference type="AlphaFoldDB" id="A0A7C9PP22"/>
<protein>
    <submittedName>
        <fullName evidence="2">Uncharacterized protein</fullName>
    </submittedName>
</protein>
<evidence type="ECO:0000313" key="2">
    <source>
        <dbReference type="EMBL" id="NEM91851.1"/>
    </source>
</evidence>
<sequence>MNSWPKIFLTAALIAAVVGVAYVIMGGRPLIALETAGALFVVRIASEAFRRRRRRPRDPGA</sequence>
<keyword evidence="1" id="KW-0472">Membrane</keyword>
<gene>
    <name evidence="2" type="ORF">G3T37_10835</name>
</gene>
<organism evidence="2 3">
    <name type="scientific">Galbitalea soli</name>
    <dbReference type="NCBI Taxonomy" id="1268042"/>
    <lineage>
        <taxon>Bacteria</taxon>
        <taxon>Bacillati</taxon>
        <taxon>Actinomycetota</taxon>
        <taxon>Actinomycetes</taxon>
        <taxon>Micrococcales</taxon>
        <taxon>Microbacteriaceae</taxon>
        <taxon>Galbitalea</taxon>
    </lineage>
</organism>
<feature type="transmembrane region" description="Helical" evidence="1">
    <location>
        <begin position="7"/>
        <end position="25"/>
    </location>
</feature>
<keyword evidence="3" id="KW-1185">Reference proteome</keyword>
<evidence type="ECO:0000313" key="3">
    <source>
        <dbReference type="Proteomes" id="UP000479756"/>
    </source>
</evidence>
<accession>A0A7C9PP22</accession>
<name>A0A7C9PP22_9MICO</name>
<dbReference type="RefSeq" id="WP_163473913.1">
    <property type="nucleotide sequence ID" value="NZ_JAAGWZ010000003.1"/>
</dbReference>
<keyword evidence="1" id="KW-1133">Transmembrane helix</keyword>
<proteinExistence type="predicted"/>
<feature type="transmembrane region" description="Helical" evidence="1">
    <location>
        <begin position="31"/>
        <end position="49"/>
    </location>
</feature>
<dbReference type="Proteomes" id="UP000479756">
    <property type="component" value="Unassembled WGS sequence"/>
</dbReference>
<comment type="caution">
    <text evidence="2">The sequence shown here is derived from an EMBL/GenBank/DDBJ whole genome shotgun (WGS) entry which is preliminary data.</text>
</comment>
<keyword evidence="1" id="KW-0812">Transmembrane</keyword>